<organism evidence="1 2">
    <name type="scientific">Cystobacter ferrugineus</name>
    <dbReference type="NCBI Taxonomy" id="83449"/>
    <lineage>
        <taxon>Bacteria</taxon>
        <taxon>Pseudomonadati</taxon>
        <taxon>Myxococcota</taxon>
        <taxon>Myxococcia</taxon>
        <taxon>Myxococcales</taxon>
        <taxon>Cystobacterineae</taxon>
        <taxon>Archangiaceae</taxon>
        <taxon>Cystobacter</taxon>
    </lineage>
</organism>
<evidence type="ECO:0008006" key="3">
    <source>
        <dbReference type="Google" id="ProtNLM"/>
    </source>
</evidence>
<protein>
    <recommendedName>
        <fullName evidence="3">Exonuclease</fullName>
    </recommendedName>
</protein>
<dbReference type="OrthoDB" id="5504737at2"/>
<accession>A0A1L9AXQ4</accession>
<dbReference type="STRING" id="83449.BON30_42330"/>
<reference evidence="1 2" key="2">
    <citation type="submission" date="2016-12" db="EMBL/GenBank/DDBJ databases">
        <title>Draft Genome Sequence of Cystobacter ferrugineus Strain Cbfe23.</title>
        <authorList>
            <person name="Akbar S."/>
            <person name="Dowd S.E."/>
            <person name="Stevens D.C."/>
        </authorList>
    </citation>
    <scope>NUCLEOTIDE SEQUENCE [LARGE SCALE GENOMIC DNA]</scope>
    <source>
        <strain evidence="1 2">Cbfe23</strain>
    </source>
</reference>
<evidence type="ECO:0000313" key="2">
    <source>
        <dbReference type="Proteomes" id="UP000182229"/>
    </source>
</evidence>
<keyword evidence="2" id="KW-1185">Reference proteome</keyword>
<dbReference type="Proteomes" id="UP000182229">
    <property type="component" value="Unassembled WGS sequence"/>
</dbReference>
<dbReference type="AlphaFoldDB" id="A0A1L9AXQ4"/>
<reference evidence="2" key="1">
    <citation type="submission" date="2016-11" db="EMBL/GenBank/DDBJ databases">
        <authorList>
            <person name="Shukria A."/>
            <person name="Stevens D.C."/>
        </authorList>
    </citation>
    <scope>NUCLEOTIDE SEQUENCE [LARGE SCALE GENOMIC DNA]</scope>
    <source>
        <strain evidence="2">Cbfe23</strain>
    </source>
</reference>
<evidence type="ECO:0000313" key="1">
    <source>
        <dbReference type="EMBL" id="OJH34792.1"/>
    </source>
</evidence>
<sequence length="217" mass="24521">MLFFDLEAYAPPDDRTASRSSLIVNPARPGHVLLGGAFYSKRFADPIPEAPRIDGLWLWHFGSEAALLGAIQRRFEEEWERQRAENARILGKPAVDLVVCGAGITKFDLPALYCRSLLHDAARSADWFELFFKARPIDLAHEASFLFPEEPVLYPKTTREMAGRLGLRERKGSSKGVWESYERGDHGAIEQRTAEELRLVLELYARLQQRVAGAARP</sequence>
<proteinExistence type="predicted"/>
<gene>
    <name evidence="1" type="ORF">BON30_42330</name>
</gene>
<dbReference type="RefSeq" id="WP_071904273.1">
    <property type="nucleotide sequence ID" value="NZ_MPIN01000017.1"/>
</dbReference>
<comment type="caution">
    <text evidence="1">The sequence shown here is derived from an EMBL/GenBank/DDBJ whole genome shotgun (WGS) entry which is preliminary data.</text>
</comment>
<dbReference type="EMBL" id="MPIN01000017">
    <property type="protein sequence ID" value="OJH34792.1"/>
    <property type="molecule type" value="Genomic_DNA"/>
</dbReference>
<name>A0A1L9AXQ4_9BACT</name>